<dbReference type="InterPro" id="IPR021122">
    <property type="entry name" value="RNA_ligase_dom_REL/Rnl2"/>
</dbReference>
<organism evidence="2">
    <name type="scientific">viral metagenome</name>
    <dbReference type="NCBI Taxonomy" id="1070528"/>
    <lineage>
        <taxon>unclassified sequences</taxon>
        <taxon>metagenomes</taxon>
        <taxon>organismal metagenomes</taxon>
    </lineage>
</organism>
<evidence type="ECO:0000313" key="3">
    <source>
        <dbReference type="EMBL" id="QJA61021.1"/>
    </source>
</evidence>
<dbReference type="SUPFAM" id="SSF56091">
    <property type="entry name" value="DNA ligase/mRNA capping enzyme, catalytic domain"/>
    <property type="match status" value="1"/>
</dbReference>
<name>A0A6H1ZAE2_9ZZZZ</name>
<accession>A0A6H1ZAE2</accession>
<keyword evidence="2" id="KW-0436">Ligase</keyword>
<reference evidence="2" key="1">
    <citation type="submission" date="2020-03" db="EMBL/GenBank/DDBJ databases">
        <title>The deep terrestrial virosphere.</title>
        <authorList>
            <person name="Holmfeldt K."/>
            <person name="Nilsson E."/>
            <person name="Simone D."/>
            <person name="Lopez-Fernandez M."/>
            <person name="Wu X."/>
            <person name="de Brujin I."/>
            <person name="Lundin D."/>
            <person name="Andersson A."/>
            <person name="Bertilsson S."/>
            <person name="Dopson M."/>
        </authorList>
    </citation>
    <scope>NUCLEOTIDE SEQUENCE</scope>
    <source>
        <strain evidence="3">MM415B01009</strain>
        <strain evidence="2">TM448A00108</strain>
    </source>
</reference>
<feature type="domain" description="RNA ligase" evidence="1">
    <location>
        <begin position="163"/>
        <end position="322"/>
    </location>
</feature>
<sequence length="337" mass="38628">MNITYERETGHCEKSPYIKEVTIKTVEPAENSDNLDKVTFLEIGWDAITRRGDYNSGNKVMFIPPESVLPLELGEKLGITNYLSKGRVRVAKLRGNRSEGLIVDRDIVEPYIPFILKWEDLPSVHMKGELLSLSKISIDFLKFYKMPNILNEPDTFEIGEKLSCAEKIHGTNFRCGRLLHPIENEFVDYVGSHNTVLKEPEEAGKNIYWDVFRKSLQGRIPEGIVLFGEIFGLGIQHISYDRKKPDVLLFAAMHRGIYLSKDILIQICTECCLPYIPTTYINFESIEQVRELAESPSDLTKSHGREGIVLTSLERPDRMAKCISFKYLTGKNRKERH</sequence>
<protein>
    <submittedName>
        <fullName evidence="2">Putative RNA ligase</fullName>
    </submittedName>
</protein>
<proteinExistence type="predicted"/>
<evidence type="ECO:0000313" key="2">
    <source>
        <dbReference type="EMBL" id="QJA44401.1"/>
    </source>
</evidence>
<dbReference type="AlphaFoldDB" id="A0A6H1ZAE2"/>
<dbReference type="GO" id="GO:0016874">
    <property type="term" value="F:ligase activity"/>
    <property type="evidence" value="ECO:0007669"/>
    <property type="project" value="UniProtKB-KW"/>
</dbReference>
<evidence type="ECO:0000259" key="1">
    <source>
        <dbReference type="Pfam" id="PF09414"/>
    </source>
</evidence>
<dbReference type="EMBL" id="MT143976">
    <property type="protein sequence ID" value="QJA44401.1"/>
    <property type="molecule type" value="Genomic_DNA"/>
</dbReference>
<dbReference type="Pfam" id="PF09414">
    <property type="entry name" value="RNA_ligase"/>
    <property type="match status" value="1"/>
</dbReference>
<dbReference type="Gene3D" id="3.30.470.30">
    <property type="entry name" value="DNA ligase/mRNA capping enzyme"/>
    <property type="match status" value="1"/>
</dbReference>
<gene>
    <name evidence="3" type="ORF">MM415B01009_0022</name>
    <name evidence="2" type="ORF">TM448A00108_0028</name>
</gene>
<dbReference type="EMBL" id="MT141428">
    <property type="protein sequence ID" value="QJA61021.1"/>
    <property type="molecule type" value="Genomic_DNA"/>
</dbReference>